<accession>A0A1T5FZW0</accession>
<dbReference type="SUPFAM" id="SSF88946">
    <property type="entry name" value="Sigma2 domain of RNA polymerase sigma factors"/>
    <property type="match status" value="1"/>
</dbReference>
<dbReference type="GO" id="GO:0006352">
    <property type="term" value="P:DNA-templated transcription initiation"/>
    <property type="evidence" value="ECO:0007669"/>
    <property type="project" value="InterPro"/>
</dbReference>
<protein>
    <submittedName>
        <fullName evidence="1">Regulatory protein, luxR family</fullName>
    </submittedName>
</protein>
<keyword evidence="2" id="KW-1185">Reference proteome</keyword>
<dbReference type="InterPro" id="IPR013324">
    <property type="entry name" value="RNA_pol_sigma_r3/r4-like"/>
</dbReference>
<dbReference type="Proteomes" id="UP000190150">
    <property type="component" value="Unassembled WGS sequence"/>
</dbReference>
<gene>
    <name evidence="1" type="ORF">SAMN05660841_03627</name>
</gene>
<evidence type="ECO:0000313" key="2">
    <source>
        <dbReference type="Proteomes" id="UP000190150"/>
    </source>
</evidence>
<reference evidence="2" key="1">
    <citation type="submission" date="2017-02" db="EMBL/GenBank/DDBJ databases">
        <authorList>
            <person name="Varghese N."/>
            <person name="Submissions S."/>
        </authorList>
    </citation>
    <scope>NUCLEOTIDE SEQUENCE [LARGE SCALE GENOMIC DNA]</scope>
    <source>
        <strain evidence="2">DSM 24091</strain>
    </source>
</reference>
<name>A0A1T5FZW0_9SPHI</name>
<dbReference type="STRING" id="1513896.SAMN05660841_03627"/>
<dbReference type="OrthoDB" id="707678at2"/>
<dbReference type="InterPro" id="IPR036388">
    <property type="entry name" value="WH-like_DNA-bd_sf"/>
</dbReference>
<dbReference type="AlphaFoldDB" id="A0A1T5FZW0"/>
<dbReference type="SUPFAM" id="SSF88659">
    <property type="entry name" value="Sigma3 and sigma4 domains of RNA polymerase sigma factors"/>
    <property type="match status" value="1"/>
</dbReference>
<dbReference type="InterPro" id="IPR014284">
    <property type="entry name" value="RNA_pol_sigma-70_dom"/>
</dbReference>
<evidence type="ECO:0000313" key="1">
    <source>
        <dbReference type="EMBL" id="SKC01544.1"/>
    </source>
</evidence>
<proteinExistence type="predicted"/>
<dbReference type="EMBL" id="FUZF01000020">
    <property type="protein sequence ID" value="SKC01544.1"/>
    <property type="molecule type" value="Genomic_DNA"/>
</dbReference>
<dbReference type="GO" id="GO:0003700">
    <property type="term" value="F:DNA-binding transcription factor activity"/>
    <property type="evidence" value="ECO:0007669"/>
    <property type="project" value="InterPro"/>
</dbReference>
<dbReference type="Gene3D" id="1.10.1740.10">
    <property type="match status" value="1"/>
</dbReference>
<dbReference type="InterPro" id="IPR013325">
    <property type="entry name" value="RNA_pol_sigma_r2"/>
</dbReference>
<dbReference type="Gene3D" id="1.10.10.10">
    <property type="entry name" value="Winged helix-like DNA-binding domain superfamily/Winged helix DNA-binding domain"/>
    <property type="match status" value="1"/>
</dbReference>
<organism evidence="1 2">
    <name type="scientific">Sphingobacterium nematocida</name>
    <dbReference type="NCBI Taxonomy" id="1513896"/>
    <lineage>
        <taxon>Bacteria</taxon>
        <taxon>Pseudomonadati</taxon>
        <taxon>Bacteroidota</taxon>
        <taxon>Sphingobacteriia</taxon>
        <taxon>Sphingobacteriales</taxon>
        <taxon>Sphingobacteriaceae</taxon>
        <taxon>Sphingobacterium</taxon>
    </lineage>
</organism>
<sequence>MDKDIFKLLIDDPDEGMKQIEVLFGKKIIKRVSQFIKDNEFLKDVIQNVYLDIFLCREKIVTNNNPLGYILKMARNHAIKALKKEHIGSKAPLKELKYHTAENEADKSLMLNEALEQVLLKAEELTERERNLMHCIVKEGLNNREIEEKLGLTAQDVRNVKYIAFKKLRHHFDVLSKD</sequence>
<dbReference type="NCBIfam" id="TIGR02937">
    <property type="entry name" value="sigma70-ECF"/>
    <property type="match status" value="1"/>
</dbReference>
<dbReference type="RefSeq" id="WP_079645265.1">
    <property type="nucleotide sequence ID" value="NZ_FUZF01000020.1"/>
</dbReference>